<feature type="compositionally biased region" description="Polar residues" evidence="2">
    <location>
        <begin position="137"/>
        <end position="151"/>
    </location>
</feature>
<feature type="region of interest" description="Disordered" evidence="2">
    <location>
        <begin position="541"/>
        <end position="565"/>
    </location>
</feature>
<protein>
    <submittedName>
        <fullName evidence="3">Uncharacterized protein</fullName>
    </submittedName>
</protein>
<organism evidence="3 4">
    <name type="scientific">Besnoitia besnoiti</name>
    <name type="common">Apicomplexan protozoan</name>
    <dbReference type="NCBI Taxonomy" id="94643"/>
    <lineage>
        <taxon>Eukaryota</taxon>
        <taxon>Sar</taxon>
        <taxon>Alveolata</taxon>
        <taxon>Apicomplexa</taxon>
        <taxon>Conoidasida</taxon>
        <taxon>Coccidia</taxon>
        <taxon>Eucoccidiorida</taxon>
        <taxon>Eimeriorina</taxon>
        <taxon>Sarcocystidae</taxon>
        <taxon>Besnoitia</taxon>
    </lineage>
</organism>
<keyword evidence="4" id="KW-1185">Reference proteome</keyword>
<keyword evidence="1" id="KW-0175">Coiled coil</keyword>
<dbReference type="AlphaFoldDB" id="A0A2A9M1F2"/>
<comment type="caution">
    <text evidence="3">The sequence shown here is derived from an EMBL/GenBank/DDBJ whole genome shotgun (WGS) entry which is preliminary data.</text>
</comment>
<name>A0A2A9M1F2_BESBE</name>
<accession>A0A2A9M1F2</accession>
<evidence type="ECO:0000313" key="3">
    <source>
        <dbReference type="EMBL" id="PFH31815.1"/>
    </source>
</evidence>
<evidence type="ECO:0000313" key="4">
    <source>
        <dbReference type="Proteomes" id="UP000224006"/>
    </source>
</evidence>
<dbReference type="EMBL" id="NWUJ01000013">
    <property type="protein sequence ID" value="PFH31815.1"/>
    <property type="molecule type" value="Genomic_DNA"/>
</dbReference>
<dbReference type="VEuPathDB" id="ToxoDB:BESB_023070"/>
<dbReference type="KEGG" id="bbes:BESB_023070"/>
<dbReference type="RefSeq" id="XP_029215824.1">
    <property type="nucleotide sequence ID" value="XM_029361009.1"/>
</dbReference>
<feature type="coiled-coil region" evidence="1">
    <location>
        <begin position="500"/>
        <end position="527"/>
    </location>
</feature>
<gene>
    <name evidence="3" type="ORF">BESB_023070</name>
</gene>
<dbReference type="GeneID" id="40307367"/>
<proteinExistence type="predicted"/>
<reference evidence="3 4" key="1">
    <citation type="submission" date="2017-09" db="EMBL/GenBank/DDBJ databases">
        <title>Genome sequencing of Besnoitia besnoiti strain Bb-Ger1.</title>
        <authorList>
            <person name="Schares G."/>
            <person name="Venepally P."/>
            <person name="Lorenzi H.A."/>
        </authorList>
    </citation>
    <scope>NUCLEOTIDE SEQUENCE [LARGE SCALE GENOMIC DNA]</scope>
    <source>
        <strain evidence="3 4">Bb-Ger1</strain>
    </source>
</reference>
<evidence type="ECO:0000256" key="2">
    <source>
        <dbReference type="SAM" id="MobiDB-lite"/>
    </source>
</evidence>
<dbReference type="OrthoDB" id="329184at2759"/>
<evidence type="ECO:0000256" key="1">
    <source>
        <dbReference type="SAM" id="Coils"/>
    </source>
</evidence>
<sequence>MRSRGLFRSLFHSFVEKASSAQADSLLQTRTGSRTRLLAGVEARKKRRLLVTKHIVIPSRSKPGLATTVHITTNNRGAPDSDEVSKDFPDDYQLHVEARIQHKTGEFVDLLEETKVEKQTASVQAAAEDSPLLSEEGTGTQTANISSDPATTVRTSLSYPNLAPNPLDIIDDEAFGIARNAFYESKLEMPPPLIPANGTGFQPEPVLPEYMYPHEVRCPAGWVSWGPHCLTLVAVPTWTTCPGDKSFKKHGLRARMSVTSPGICAVTRETGVTLTCPPGYEPHFTEIPAFKEKDIAEGRTDKSNEPVGRAFTCTQLDSIPLAVSGGSLCPQGYTLSDFGTCEAKRQVGPSLTCPEGFLLGGEQTNPYAVLSQEYAKCGSVEYYRGKVWCPDGFIPLGLNIPNLPFGSSLDAFGTIDKVAAAANTGPPSPQQRSLKKGVTPVGSGSLKLEKAKALSIAEELRAFFPAPFVDVVLNNTLKELDIETEAIPGQEVSRDNLGEKAVKRAAYSEEEKEAEDVEEEDVDVEDMDDEIWIIDEAEVDSGSVPEKTSQTRSLQKKVSPRMPADTASLARDAVFARPEFATEATHDIFSSSSDMVSAVMEKSSGEAPLHGSVSPLHTPGTAVFAKTGHQVTDYHVHEDGFDISVNENGSGNGIGRRLQEPRPVSQGAYLPADMEMQLMAKIPPGGACIHLVGMFEAHCNKVECRGHIMKKIHKLVYDWLDYRLRVDIRQVDMFIPNGRDFRRTVPG</sequence>
<feature type="region of interest" description="Disordered" evidence="2">
    <location>
        <begin position="121"/>
        <end position="151"/>
    </location>
</feature>
<dbReference type="Proteomes" id="UP000224006">
    <property type="component" value="Chromosome XII"/>
</dbReference>